<evidence type="ECO:0000313" key="2">
    <source>
        <dbReference type="Proteomes" id="UP000598775"/>
    </source>
</evidence>
<sequence>MAVAYSVKGAAKTAAISEQTVVMAIRNGELIARRVAGKIVIVKRDIKSWLNSCPDAMAHLSSNLGEEDAS</sequence>
<protein>
    <recommendedName>
        <fullName evidence="3">Helix-turn-helix domain-containing protein</fullName>
    </recommendedName>
</protein>
<comment type="caution">
    <text evidence="1">The sequence shown here is derived from an EMBL/GenBank/DDBJ whole genome shotgun (WGS) entry which is preliminary data.</text>
</comment>
<proteinExistence type="predicted"/>
<organism evidence="1 2">
    <name type="scientific">Subtercola lobariae</name>
    <dbReference type="NCBI Taxonomy" id="1588641"/>
    <lineage>
        <taxon>Bacteria</taxon>
        <taxon>Bacillati</taxon>
        <taxon>Actinomycetota</taxon>
        <taxon>Actinomycetes</taxon>
        <taxon>Micrococcales</taxon>
        <taxon>Microbacteriaceae</taxon>
        <taxon>Subtercola</taxon>
    </lineage>
</organism>
<gene>
    <name evidence="1" type="ORF">GCM10011399_01420</name>
</gene>
<name>A0A917ETH4_9MICO</name>
<accession>A0A917ETH4</accession>
<evidence type="ECO:0000313" key="1">
    <source>
        <dbReference type="EMBL" id="GGF11319.1"/>
    </source>
</evidence>
<dbReference type="AlphaFoldDB" id="A0A917ETH4"/>
<evidence type="ECO:0008006" key="3">
    <source>
        <dbReference type="Google" id="ProtNLM"/>
    </source>
</evidence>
<dbReference type="EMBL" id="BMGP01000001">
    <property type="protein sequence ID" value="GGF11319.1"/>
    <property type="molecule type" value="Genomic_DNA"/>
</dbReference>
<keyword evidence="2" id="KW-1185">Reference proteome</keyword>
<dbReference type="Proteomes" id="UP000598775">
    <property type="component" value="Unassembled WGS sequence"/>
</dbReference>
<reference evidence="1 2" key="1">
    <citation type="journal article" date="2014" name="Int. J. Syst. Evol. Microbiol.">
        <title>Complete genome sequence of Corynebacterium casei LMG S-19264T (=DSM 44701T), isolated from a smear-ripened cheese.</title>
        <authorList>
            <consortium name="US DOE Joint Genome Institute (JGI-PGF)"/>
            <person name="Walter F."/>
            <person name="Albersmeier A."/>
            <person name="Kalinowski J."/>
            <person name="Ruckert C."/>
        </authorList>
    </citation>
    <scope>NUCLEOTIDE SEQUENCE [LARGE SCALE GENOMIC DNA]</scope>
    <source>
        <strain evidence="1 2">CGMCC 1.12976</strain>
    </source>
</reference>